<name>A0ABM8VDP9_9BACL</name>
<gene>
    <name evidence="2" type="ORF">PAECIP111802_01456</name>
</gene>
<dbReference type="PROSITE" id="PS51677">
    <property type="entry name" value="NODB"/>
    <property type="match status" value="1"/>
</dbReference>
<organism evidence="2 3">
    <name type="scientific">Paenibacillus allorhizosphaerae</name>
    <dbReference type="NCBI Taxonomy" id="2849866"/>
    <lineage>
        <taxon>Bacteria</taxon>
        <taxon>Bacillati</taxon>
        <taxon>Bacillota</taxon>
        <taxon>Bacilli</taxon>
        <taxon>Bacillales</taxon>
        <taxon>Paenibacillaceae</taxon>
        <taxon>Paenibacillus</taxon>
    </lineage>
</organism>
<accession>A0ABM8VDP9</accession>
<dbReference type="InterPro" id="IPR002509">
    <property type="entry name" value="NODB_dom"/>
</dbReference>
<dbReference type="InterPro" id="IPR051398">
    <property type="entry name" value="Polysacch_Deacetylase"/>
</dbReference>
<sequence>MPKVIVAFPGGKHKVLTLSYDDGRAADKRLVEIFNKHRMKGTFHINSGLLGNGDRLSADETAELYQGHEVAAHTITHPTIARSPKEQLVEELFQDRKQLESIVQYTVRGLSYPNGSYNRYIKELLPFLGFEYSRVVEATGNFSMPDDWFEWKPTCHHKRDLMRLAEQFVSLNKRQYLYMMYVWGHSYEFDNDNNWDLIESFCEYIGGREDIWYATNIEIVDYMKAFRLLQFSAASSFVYNPSVQSVWLQVDGREVEVPGGAQIALESSK</sequence>
<dbReference type="Proteomes" id="UP000730618">
    <property type="component" value="Unassembled WGS sequence"/>
</dbReference>
<dbReference type="PANTHER" id="PTHR34216">
    <property type="match status" value="1"/>
</dbReference>
<proteinExistence type="predicted"/>
<dbReference type="RefSeq" id="WP_218097792.1">
    <property type="nucleotide sequence ID" value="NZ_CAJVCE010000003.1"/>
</dbReference>
<evidence type="ECO:0000313" key="2">
    <source>
        <dbReference type="EMBL" id="CAG7628437.1"/>
    </source>
</evidence>
<dbReference type="PANTHER" id="PTHR34216:SF11">
    <property type="entry name" value="CHITOOLIGOSACCHARIDE DEACETYLASE"/>
    <property type="match status" value="1"/>
</dbReference>
<protein>
    <recommendedName>
        <fullName evidence="1">NodB homology domain-containing protein</fullName>
    </recommendedName>
</protein>
<comment type="caution">
    <text evidence="2">The sequence shown here is derived from an EMBL/GenBank/DDBJ whole genome shotgun (WGS) entry which is preliminary data.</text>
</comment>
<dbReference type="Pfam" id="PF01522">
    <property type="entry name" value="Polysacc_deac_1"/>
    <property type="match status" value="1"/>
</dbReference>
<keyword evidence="3" id="KW-1185">Reference proteome</keyword>
<reference evidence="2 3" key="1">
    <citation type="submission" date="2021-06" db="EMBL/GenBank/DDBJ databases">
        <authorList>
            <person name="Criscuolo A."/>
        </authorList>
    </citation>
    <scope>NUCLEOTIDE SEQUENCE [LARGE SCALE GENOMIC DNA]</scope>
    <source>
        <strain evidence="3">CIP 111802</strain>
    </source>
</reference>
<dbReference type="CDD" id="cd10967">
    <property type="entry name" value="CE4_GLA_like_6s"/>
    <property type="match status" value="1"/>
</dbReference>
<evidence type="ECO:0000259" key="1">
    <source>
        <dbReference type="PROSITE" id="PS51677"/>
    </source>
</evidence>
<feature type="domain" description="NodB homology" evidence="1">
    <location>
        <begin position="14"/>
        <end position="269"/>
    </location>
</feature>
<dbReference type="EMBL" id="CAJVCE010000003">
    <property type="protein sequence ID" value="CAG7628437.1"/>
    <property type="molecule type" value="Genomic_DNA"/>
</dbReference>
<evidence type="ECO:0000313" key="3">
    <source>
        <dbReference type="Proteomes" id="UP000730618"/>
    </source>
</evidence>